<keyword evidence="2 5" id="KW-0349">Heme</keyword>
<evidence type="ECO:0000256" key="2">
    <source>
        <dbReference type="ARBA" id="ARBA00022617"/>
    </source>
</evidence>
<protein>
    <submittedName>
        <fullName evidence="8 9">GLOBIN domain-containing protein</fullName>
    </submittedName>
</protein>
<dbReference type="InterPro" id="IPR012292">
    <property type="entry name" value="Globin/Proto"/>
</dbReference>
<dbReference type="AlphaFoldDB" id="A0A0K0EA74"/>
<dbReference type="InterPro" id="IPR009050">
    <property type="entry name" value="Globin-like_sf"/>
</dbReference>
<evidence type="ECO:0000313" key="8">
    <source>
        <dbReference type="WBParaSite" id="SSTP_0000640200.1"/>
    </source>
</evidence>
<proteinExistence type="inferred from homology"/>
<dbReference type="Gene3D" id="1.10.490.10">
    <property type="entry name" value="Globins"/>
    <property type="match status" value="1"/>
</dbReference>
<evidence type="ECO:0000313" key="7">
    <source>
        <dbReference type="Proteomes" id="UP000035681"/>
    </source>
</evidence>
<dbReference type="GO" id="GO:0020037">
    <property type="term" value="F:heme binding"/>
    <property type="evidence" value="ECO:0007669"/>
    <property type="project" value="InterPro"/>
</dbReference>
<feature type="domain" description="Globin" evidence="6">
    <location>
        <begin position="49"/>
        <end position="195"/>
    </location>
</feature>
<dbReference type="Pfam" id="PF00042">
    <property type="entry name" value="Globin"/>
    <property type="match status" value="1"/>
</dbReference>
<dbReference type="InterPro" id="IPR044399">
    <property type="entry name" value="Mb-like_M"/>
</dbReference>
<dbReference type="WBParaSite" id="TCONS_00016223.p1">
    <property type="protein sequence ID" value="TCONS_00016223.p1"/>
    <property type="gene ID" value="XLOC_010904"/>
</dbReference>
<keyword evidence="5" id="KW-0561">Oxygen transport</keyword>
<evidence type="ECO:0000259" key="6">
    <source>
        <dbReference type="PROSITE" id="PS01033"/>
    </source>
</evidence>
<accession>A0A0K0EA74</accession>
<organism evidence="8">
    <name type="scientific">Strongyloides stercoralis</name>
    <name type="common">Threadworm</name>
    <dbReference type="NCBI Taxonomy" id="6248"/>
    <lineage>
        <taxon>Eukaryota</taxon>
        <taxon>Metazoa</taxon>
        <taxon>Ecdysozoa</taxon>
        <taxon>Nematoda</taxon>
        <taxon>Chromadorea</taxon>
        <taxon>Rhabditida</taxon>
        <taxon>Tylenchina</taxon>
        <taxon>Panagrolaimomorpha</taxon>
        <taxon>Strongyloidoidea</taxon>
        <taxon>Strongyloididae</taxon>
        <taxon>Strongyloides</taxon>
    </lineage>
</organism>
<dbReference type="GO" id="GO:0016491">
    <property type="term" value="F:oxidoreductase activity"/>
    <property type="evidence" value="ECO:0007669"/>
    <property type="project" value="UniProtKB-ARBA"/>
</dbReference>
<comment type="similarity">
    <text evidence="5">Belongs to the globin family.</text>
</comment>
<dbReference type="InterPro" id="IPR013314">
    <property type="entry name" value="Globin_lamprey/hagfish"/>
</dbReference>
<keyword evidence="7" id="KW-1185">Reference proteome</keyword>
<dbReference type="WBParaSite" id="SSTP_0000640200.1">
    <property type="protein sequence ID" value="SSTP_0000640200.1"/>
    <property type="gene ID" value="SSTP_0000640200"/>
</dbReference>
<keyword evidence="5" id="KW-0813">Transport</keyword>
<dbReference type="GO" id="GO:0005506">
    <property type="term" value="F:iron ion binding"/>
    <property type="evidence" value="ECO:0007669"/>
    <property type="project" value="InterPro"/>
</dbReference>
<keyword evidence="3" id="KW-0479">Metal-binding</keyword>
<dbReference type="Proteomes" id="UP000035681">
    <property type="component" value="Unplaced"/>
</dbReference>
<evidence type="ECO:0000256" key="4">
    <source>
        <dbReference type="ARBA" id="ARBA00023004"/>
    </source>
</evidence>
<dbReference type="PANTHER" id="PTHR46783:SF1">
    <property type="entry name" value="CYTOGLOBIN-1-RELATED"/>
    <property type="match status" value="1"/>
</dbReference>
<dbReference type="STRING" id="6248.A0A0K0EA74"/>
<evidence type="ECO:0000256" key="3">
    <source>
        <dbReference type="ARBA" id="ARBA00022723"/>
    </source>
</evidence>
<dbReference type="PROSITE" id="PS01033">
    <property type="entry name" value="GLOBIN"/>
    <property type="match status" value="1"/>
</dbReference>
<comment type="subunit">
    <text evidence="1">Monomer.</text>
</comment>
<dbReference type="SUPFAM" id="SSF46458">
    <property type="entry name" value="Globin-like"/>
    <property type="match status" value="1"/>
</dbReference>
<dbReference type="InterPro" id="IPR000971">
    <property type="entry name" value="Globin"/>
</dbReference>
<keyword evidence="4" id="KW-0408">Iron</keyword>
<dbReference type="GO" id="GO:0019825">
    <property type="term" value="F:oxygen binding"/>
    <property type="evidence" value="ECO:0007669"/>
    <property type="project" value="InterPro"/>
</dbReference>
<evidence type="ECO:0000256" key="5">
    <source>
        <dbReference type="RuleBase" id="RU000356"/>
    </source>
</evidence>
<name>A0A0K0EA74_STRER</name>
<dbReference type="GO" id="GO:0005344">
    <property type="term" value="F:oxygen carrier activity"/>
    <property type="evidence" value="ECO:0007669"/>
    <property type="project" value="UniProtKB-KW"/>
</dbReference>
<sequence>MYSSLRYKPFNEQVKNSNSKNEIQYNSQNDYKKDDVVNDFKVDKIDIVHINEDHCKIIRETFEVYKKNGVNNTLKVFIRMFSEHPEYKFIWPQFRQIPDSSFILSSALKQHAVVYLGGLKSIIKNINDEKKIDMIIKKIAFSHVKWDIKKSHIQNMLPEILFVLKEILINYNKEVEDAWTSLYTIIGDLIENFKKNQKNVEITIDKV</sequence>
<evidence type="ECO:0000256" key="1">
    <source>
        <dbReference type="ARBA" id="ARBA00011245"/>
    </source>
</evidence>
<reference evidence="8" key="1">
    <citation type="submission" date="2015-08" db="UniProtKB">
        <authorList>
            <consortium name="WormBaseParasite"/>
        </authorList>
    </citation>
    <scope>IDENTIFICATION</scope>
</reference>
<evidence type="ECO:0000313" key="9">
    <source>
        <dbReference type="WBParaSite" id="TCONS_00016223.p1"/>
    </source>
</evidence>
<dbReference type="CDD" id="cd01040">
    <property type="entry name" value="Mb-like"/>
    <property type="match status" value="1"/>
</dbReference>
<dbReference type="PANTHER" id="PTHR46783">
    <property type="entry name" value="CYTOGLOBIN"/>
    <property type="match status" value="1"/>
</dbReference>